<name>A0AAD7Z4X1_DIPPU</name>
<proteinExistence type="predicted"/>
<keyword evidence="1" id="KW-0732">Signal</keyword>
<sequence length="225" mass="25806">MIIKTVISLCIFQMVKSQENPEKDLQDLIDQTNQDVEEYVYPTLARRQAFWDRFVEEDRVLQDGCEDLREELENLAFELSNGTVNVSTCLHASSENVYAIYEDRFEEQAAFHTAEFNIVNLVLNDFTLVFDEILGLISGTRDSIEACKALVTAEEVNECYSLLITLFDELKNDALNRMIEIYQLGQDAFTVAEEAQQNFSDGNKLFVNQTLVESLQELTNCIQEL</sequence>
<feature type="chain" id="PRO_5042259724" evidence="1">
    <location>
        <begin position="18"/>
        <end position="225"/>
    </location>
</feature>
<comment type="caution">
    <text evidence="2">The sequence shown here is derived from an EMBL/GenBank/DDBJ whole genome shotgun (WGS) entry which is preliminary data.</text>
</comment>
<dbReference type="EMBL" id="JASPKZ010010696">
    <property type="protein sequence ID" value="KAJ9573548.1"/>
    <property type="molecule type" value="Genomic_DNA"/>
</dbReference>
<feature type="signal peptide" evidence="1">
    <location>
        <begin position="1"/>
        <end position="17"/>
    </location>
</feature>
<evidence type="ECO:0000256" key="1">
    <source>
        <dbReference type="SAM" id="SignalP"/>
    </source>
</evidence>
<evidence type="ECO:0000313" key="3">
    <source>
        <dbReference type="Proteomes" id="UP001233999"/>
    </source>
</evidence>
<keyword evidence="3" id="KW-1185">Reference proteome</keyword>
<dbReference type="Proteomes" id="UP001233999">
    <property type="component" value="Unassembled WGS sequence"/>
</dbReference>
<accession>A0AAD7Z4X1</accession>
<reference evidence="2" key="2">
    <citation type="submission" date="2023-05" db="EMBL/GenBank/DDBJ databases">
        <authorList>
            <person name="Fouks B."/>
        </authorList>
    </citation>
    <scope>NUCLEOTIDE SEQUENCE</scope>
    <source>
        <strain evidence="2">Stay&amp;Tobe</strain>
        <tissue evidence="2">Testes</tissue>
    </source>
</reference>
<organism evidence="2 3">
    <name type="scientific">Diploptera punctata</name>
    <name type="common">Pacific beetle cockroach</name>
    <dbReference type="NCBI Taxonomy" id="6984"/>
    <lineage>
        <taxon>Eukaryota</taxon>
        <taxon>Metazoa</taxon>
        <taxon>Ecdysozoa</taxon>
        <taxon>Arthropoda</taxon>
        <taxon>Hexapoda</taxon>
        <taxon>Insecta</taxon>
        <taxon>Pterygota</taxon>
        <taxon>Neoptera</taxon>
        <taxon>Polyneoptera</taxon>
        <taxon>Dictyoptera</taxon>
        <taxon>Blattodea</taxon>
        <taxon>Blaberoidea</taxon>
        <taxon>Blaberidae</taxon>
        <taxon>Diplopterinae</taxon>
        <taxon>Diploptera</taxon>
    </lineage>
</organism>
<gene>
    <name evidence="2" type="ORF">L9F63_009112</name>
</gene>
<reference evidence="2" key="1">
    <citation type="journal article" date="2023" name="IScience">
        <title>Live-bearing cockroach genome reveals convergent evolutionary mechanisms linked to viviparity in insects and beyond.</title>
        <authorList>
            <person name="Fouks B."/>
            <person name="Harrison M.C."/>
            <person name="Mikhailova A.A."/>
            <person name="Marchal E."/>
            <person name="English S."/>
            <person name="Carruthers M."/>
            <person name="Jennings E.C."/>
            <person name="Chiamaka E.L."/>
            <person name="Frigard R.A."/>
            <person name="Pippel M."/>
            <person name="Attardo G.M."/>
            <person name="Benoit J.B."/>
            <person name="Bornberg-Bauer E."/>
            <person name="Tobe S.S."/>
        </authorList>
    </citation>
    <scope>NUCLEOTIDE SEQUENCE</scope>
    <source>
        <strain evidence="2">Stay&amp;Tobe</strain>
    </source>
</reference>
<evidence type="ECO:0000313" key="2">
    <source>
        <dbReference type="EMBL" id="KAJ9573548.1"/>
    </source>
</evidence>
<protein>
    <submittedName>
        <fullName evidence="2">Uncharacterized protein</fullName>
    </submittedName>
</protein>
<dbReference type="AlphaFoldDB" id="A0AAD7Z4X1"/>